<dbReference type="Gene3D" id="3.40.50.300">
    <property type="entry name" value="P-loop containing nucleotide triphosphate hydrolases"/>
    <property type="match status" value="2"/>
</dbReference>
<evidence type="ECO:0000256" key="7">
    <source>
        <dbReference type="ARBA" id="ARBA00023235"/>
    </source>
</evidence>
<dbReference type="EC" id="5.6.2.4" evidence="9"/>
<dbReference type="GO" id="GO:0016787">
    <property type="term" value="F:hydrolase activity"/>
    <property type="evidence" value="ECO:0007669"/>
    <property type="project" value="UniProtKB-KW"/>
</dbReference>
<dbReference type="PROSITE" id="PS51194">
    <property type="entry name" value="HELICASE_CTER"/>
    <property type="match status" value="1"/>
</dbReference>
<keyword evidence="4 12" id="KW-0347">Helicase</keyword>
<dbReference type="InterPro" id="IPR003615">
    <property type="entry name" value="HNH_nuc"/>
</dbReference>
<dbReference type="SMART" id="SM00490">
    <property type="entry name" value="HELICc"/>
    <property type="match status" value="1"/>
</dbReference>
<dbReference type="GO" id="GO:0006281">
    <property type="term" value="P:DNA repair"/>
    <property type="evidence" value="ECO:0007669"/>
    <property type="project" value="TreeGrafter"/>
</dbReference>
<dbReference type="NCBIfam" id="TIGR00614">
    <property type="entry name" value="recQ_fam"/>
    <property type="match status" value="1"/>
</dbReference>
<comment type="similarity">
    <text evidence="1">Belongs to the helicase family. RecQ subfamily.</text>
</comment>
<dbReference type="GO" id="GO:0043138">
    <property type="term" value="F:3'-5' DNA helicase activity"/>
    <property type="evidence" value="ECO:0007669"/>
    <property type="project" value="UniProtKB-EC"/>
</dbReference>
<dbReference type="InterPro" id="IPR002464">
    <property type="entry name" value="DNA/RNA_helicase_DEAH_CS"/>
</dbReference>
<evidence type="ECO:0000256" key="3">
    <source>
        <dbReference type="ARBA" id="ARBA00022801"/>
    </source>
</evidence>
<evidence type="ECO:0000256" key="6">
    <source>
        <dbReference type="ARBA" id="ARBA00023125"/>
    </source>
</evidence>
<dbReference type="InterPro" id="IPR011545">
    <property type="entry name" value="DEAD/DEAH_box_helicase_dom"/>
</dbReference>
<comment type="caution">
    <text evidence="12">The sequence shown here is derived from an EMBL/GenBank/DDBJ whole genome shotgun (WGS) entry which is preliminary data.</text>
</comment>
<evidence type="ECO:0000313" key="12">
    <source>
        <dbReference type="EMBL" id="OBP77609.1"/>
    </source>
</evidence>
<dbReference type="GO" id="GO:0030894">
    <property type="term" value="C:replisome"/>
    <property type="evidence" value="ECO:0007669"/>
    <property type="project" value="TreeGrafter"/>
</dbReference>
<keyword evidence="3" id="KW-0378">Hydrolase</keyword>
<dbReference type="GO" id="GO:0006310">
    <property type="term" value="P:DNA recombination"/>
    <property type="evidence" value="ECO:0007669"/>
    <property type="project" value="InterPro"/>
</dbReference>
<proteinExistence type="inferred from homology"/>
<keyword evidence="5" id="KW-0067">ATP-binding</keyword>
<dbReference type="Pfam" id="PF00271">
    <property type="entry name" value="Helicase_C"/>
    <property type="match status" value="1"/>
</dbReference>
<gene>
    <name evidence="12" type="ORF">BAE39_10610</name>
</gene>
<dbReference type="GO" id="GO:0005737">
    <property type="term" value="C:cytoplasm"/>
    <property type="evidence" value="ECO:0007669"/>
    <property type="project" value="TreeGrafter"/>
</dbReference>
<dbReference type="CDD" id="cd00085">
    <property type="entry name" value="HNHc"/>
    <property type="match status" value="1"/>
</dbReference>
<evidence type="ECO:0000259" key="11">
    <source>
        <dbReference type="PROSITE" id="PS51194"/>
    </source>
</evidence>
<comment type="catalytic activity">
    <reaction evidence="8">
        <text>Couples ATP hydrolysis with the unwinding of duplex DNA by translocating in the 3'-5' direction.</text>
        <dbReference type="EC" id="5.6.2.4"/>
    </reaction>
</comment>
<feature type="domain" description="Helicase ATP-binding" evidence="10">
    <location>
        <begin position="78"/>
        <end position="248"/>
    </location>
</feature>
<dbReference type="GO" id="GO:0003677">
    <property type="term" value="F:DNA binding"/>
    <property type="evidence" value="ECO:0007669"/>
    <property type="project" value="UniProtKB-KW"/>
</dbReference>
<name>A0A1A5HVL3_RHILI</name>
<dbReference type="CDD" id="cd17920">
    <property type="entry name" value="DEXHc_RecQ"/>
    <property type="match status" value="1"/>
</dbReference>
<dbReference type="InterPro" id="IPR001650">
    <property type="entry name" value="Helicase_C-like"/>
</dbReference>
<dbReference type="Proteomes" id="UP000093748">
    <property type="component" value="Unassembled WGS sequence"/>
</dbReference>
<dbReference type="InterPro" id="IPR014001">
    <property type="entry name" value="Helicase_ATP-bd"/>
</dbReference>
<evidence type="ECO:0000256" key="5">
    <source>
        <dbReference type="ARBA" id="ARBA00022840"/>
    </source>
</evidence>
<feature type="domain" description="Helicase C-terminal" evidence="11">
    <location>
        <begin position="273"/>
        <end position="431"/>
    </location>
</feature>
<evidence type="ECO:0000313" key="13">
    <source>
        <dbReference type="Proteomes" id="UP000093748"/>
    </source>
</evidence>
<dbReference type="Pfam" id="PF00270">
    <property type="entry name" value="DEAD"/>
    <property type="match status" value="1"/>
</dbReference>
<dbReference type="InterPro" id="IPR004589">
    <property type="entry name" value="DNA_helicase_ATP-dep_RecQ"/>
</dbReference>
<evidence type="ECO:0000256" key="4">
    <source>
        <dbReference type="ARBA" id="ARBA00022806"/>
    </source>
</evidence>
<evidence type="ECO:0000256" key="1">
    <source>
        <dbReference type="ARBA" id="ARBA00005446"/>
    </source>
</evidence>
<reference evidence="13" key="1">
    <citation type="submission" date="2016-06" db="EMBL/GenBank/DDBJ databases">
        <title>NZP2037 Pacbio-Illumina hybrid assembly.</title>
        <authorList>
            <person name="Ramsay J.P."/>
        </authorList>
    </citation>
    <scope>NUCLEOTIDE SEQUENCE [LARGE SCALE GENOMIC DNA]</scope>
    <source>
        <strain evidence="13">R7ANS::ICEMlSym2042</strain>
    </source>
</reference>
<keyword evidence="6" id="KW-0238">DNA-binding</keyword>
<dbReference type="SUPFAM" id="SSF52540">
    <property type="entry name" value="P-loop containing nucleoside triphosphate hydrolases"/>
    <property type="match status" value="1"/>
</dbReference>
<dbReference type="PROSITE" id="PS00690">
    <property type="entry name" value="DEAH_ATP_HELICASE"/>
    <property type="match status" value="1"/>
</dbReference>
<dbReference type="SMART" id="SM00487">
    <property type="entry name" value="DEXDc"/>
    <property type="match status" value="1"/>
</dbReference>
<dbReference type="GO" id="GO:0043590">
    <property type="term" value="C:bacterial nucleoid"/>
    <property type="evidence" value="ECO:0007669"/>
    <property type="project" value="TreeGrafter"/>
</dbReference>
<dbReference type="PROSITE" id="PS51192">
    <property type="entry name" value="HELICASE_ATP_BIND_1"/>
    <property type="match status" value="1"/>
</dbReference>
<dbReference type="GO" id="GO:0009378">
    <property type="term" value="F:four-way junction helicase activity"/>
    <property type="evidence" value="ECO:0007669"/>
    <property type="project" value="TreeGrafter"/>
</dbReference>
<dbReference type="InterPro" id="IPR027417">
    <property type="entry name" value="P-loop_NTPase"/>
</dbReference>
<dbReference type="EMBL" id="LZTJ01000012">
    <property type="protein sequence ID" value="OBP77609.1"/>
    <property type="molecule type" value="Genomic_DNA"/>
</dbReference>
<keyword evidence="7" id="KW-0413">Isomerase</keyword>
<dbReference type="GO" id="GO:0005524">
    <property type="term" value="F:ATP binding"/>
    <property type="evidence" value="ECO:0007669"/>
    <property type="project" value="UniProtKB-KW"/>
</dbReference>
<dbReference type="AlphaFoldDB" id="A0A1A5HVL3"/>
<evidence type="ECO:0000256" key="8">
    <source>
        <dbReference type="ARBA" id="ARBA00034617"/>
    </source>
</evidence>
<dbReference type="PANTHER" id="PTHR13710:SF105">
    <property type="entry name" value="ATP-DEPENDENT DNA HELICASE Q1"/>
    <property type="match status" value="1"/>
</dbReference>
<evidence type="ECO:0000256" key="9">
    <source>
        <dbReference type="ARBA" id="ARBA00034808"/>
    </source>
</evidence>
<evidence type="ECO:0000259" key="10">
    <source>
        <dbReference type="PROSITE" id="PS51192"/>
    </source>
</evidence>
<dbReference type="PANTHER" id="PTHR13710">
    <property type="entry name" value="DNA HELICASE RECQ FAMILY MEMBER"/>
    <property type="match status" value="1"/>
</dbReference>
<sequence length="519" mass="57646">MGGTDEMSNLVTLCDGCHARHHPNLAGGLARRAIERWAVRTARWLDREGVVTEAAGNFGPALRLFGLQRFRHGQLPIILAALSGKSVLVVSPTGSGKTLCFQLPAVLRRGVALVVSPLKALMAEQVSDLLAKKIPATFINSDLSREEKETRFSLLGLKAIKLLYVAPERFFVRSDAERSQLKRSEPSFLIIDEAHCVDRWGEDFRPEYGRLREVREKLGAPPVLAFTATAGKEMQDRILASLGIPDAKVFVRDVDRPNIAMLRRHCRSEQRAQEIASMLALPQLKGQKAMIFVPTVKVGDELRTALSAMGLDIPFYHSKLGTAWERQELVKRFLGQSHPVVDQIVCTNAFGMGLDVPNVRLVVHWQQSASVEDLLQEFGRAGRDGKPSASVMFHDGTGRGDTGRLKFMAEMTVSNAPGDEHQRAVMLEQRTRNIDQVAGMLRSTSCFRNSIRNYFGDSEGRHKLSLAEQILEWVFGTRAPTTQHTACCDSCDADIIKKRGTIGYVARVMGGEFPHLRRK</sequence>
<organism evidence="12 13">
    <name type="scientific">Rhizobium loti</name>
    <name type="common">Mesorhizobium loti</name>
    <dbReference type="NCBI Taxonomy" id="381"/>
    <lineage>
        <taxon>Bacteria</taxon>
        <taxon>Pseudomonadati</taxon>
        <taxon>Pseudomonadota</taxon>
        <taxon>Alphaproteobacteria</taxon>
        <taxon>Hyphomicrobiales</taxon>
        <taxon>Phyllobacteriaceae</taxon>
        <taxon>Mesorhizobium</taxon>
    </lineage>
</organism>
<keyword evidence="2" id="KW-0547">Nucleotide-binding</keyword>
<protein>
    <recommendedName>
        <fullName evidence="9">DNA 3'-5' helicase</fullName>
        <ecNumber evidence="9">5.6.2.4</ecNumber>
    </recommendedName>
</protein>
<evidence type="ECO:0000256" key="2">
    <source>
        <dbReference type="ARBA" id="ARBA00022741"/>
    </source>
</evidence>
<accession>A0A1A5HVL3</accession>